<keyword evidence="1" id="KW-0808">Transferase</keyword>
<dbReference type="EMBL" id="BQNB010014536">
    <property type="protein sequence ID" value="GJT29360.1"/>
    <property type="molecule type" value="Genomic_DNA"/>
</dbReference>
<proteinExistence type="predicted"/>
<keyword evidence="2" id="KW-1185">Reference proteome</keyword>
<dbReference type="PANTHER" id="PTHR46890:SF50">
    <property type="entry name" value="RNA-DIRECTED DNA POLYMERASE, EUKARYOTA, REVERSE TRANSCRIPTASE ZINC-BINDING DOMAIN PROTEIN-RELATED"/>
    <property type="match status" value="1"/>
</dbReference>
<sequence length="310" mass="34708">MIHGIMKEGVWISDPSQIKEEFLNFYKEKFKDHVSNVDFPSFSNSSGLCALDRDSLETPISLKEVKNTVWDCGSSKDPGPDGFTFAFVKKYWVDFKVDILEYVNIFLDTGSLPHESNSSFFTLIPKVSNPIFIKDFRLIYLIGVHYRIIAKILANRLAKVIDNIVSPKQSAFITDRQILDGPLILSEIVEWACLSLSRASVLVNGSPTSKIFIKRGLKQGDPLSPFLFILVMEGLHNALSTVVSSGLIRGVKFGSPEVFYLASGLKINIRNPMFMALGFRMSMSLSYPVILDALQDPFLLPILGYLLVLI</sequence>
<evidence type="ECO:0000313" key="1">
    <source>
        <dbReference type="EMBL" id="GJT29360.1"/>
    </source>
</evidence>
<dbReference type="InterPro" id="IPR052343">
    <property type="entry name" value="Retrotransposon-Effector_Assoc"/>
</dbReference>
<dbReference type="GO" id="GO:0003964">
    <property type="term" value="F:RNA-directed DNA polymerase activity"/>
    <property type="evidence" value="ECO:0007669"/>
    <property type="project" value="UniProtKB-KW"/>
</dbReference>
<comment type="caution">
    <text evidence="1">The sequence shown here is derived from an EMBL/GenBank/DDBJ whole genome shotgun (WGS) entry which is preliminary data.</text>
</comment>
<organism evidence="1 2">
    <name type="scientific">Tanacetum coccineum</name>
    <dbReference type="NCBI Taxonomy" id="301880"/>
    <lineage>
        <taxon>Eukaryota</taxon>
        <taxon>Viridiplantae</taxon>
        <taxon>Streptophyta</taxon>
        <taxon>Embryophyta</taxon>
        <taxon>Tracheophyta</taxon>
        <taxon>Spermatophyta</taxon>
        <taxon>Magnoliopsida</taxon>
        <taxon>eudicotyledons</taxon>
        <taxon>Gunneridae</taxon>
        <taxon>Pentapetalae</taxon>
        <taxon>asterids</taxon>
        <taxon>campanulids</taxon>
        <taxon>Asterales</taxon>
        <taxon>Asteraceae</taxon>
        <taxon>Asteroideae</taxon>
        <taxon>Anthemideae</taxon>
        <taxon>Anthemidinae</taxon>
        <taxon>Tanacetum</taxon>
    </lineage>
</organism>
<keyword evidence="1" id="KW-0548">Nucleotidyltransferase</keyword>
<reference evidence="1" key="1">
    <citation type="journal article" date="2022" name="Int. J. Mol. Sci.">
        <title>Draft Genome of Tanacetum Coccineum: Genomic Comparison of Closely Related Tanacetum-Family Plants.</title>
        <authorList>
            <person name="Yamashiro T."/>
            <person name="Shiraishi A."/>
            <person name="Nakayama K."/>
            <person name="Satake H."/>
        </authorList>
    </citation>
    <scope>NUCLEOTIDE SEQUENCE</scope>
</reference>
<accession>A0ABQ5CQP8</accession>
<name>A0ABQ5CQP8_9ASTR</name>
<reference evidence="1" key="2">
    <citation type="submission" date="2022-01" db="EMBL/GenBank/DDBJ databases">
        <authorList>
            <person name="Yamashiro T."/>
            <person name="Shiraishi A."/>
            <person name="Satake H."/>
            <person name="Nakayama K."/>
        </authorList>
    </citation>
    <scope>NUCLEOTIDE SEQUENCE</scope>
</reference>
<dbReference type="InterPro" id="IPR043502">
    <property type="entry name" value="DNA/RNA_pol_sf"/>
</dbReference>
<gene>
    <name evidence="1" type="ORF">Tco_0909635</name>
</gene>
<dbReference type="SUPFAM" id="SSF56672">
    <property type="entry name" value="DNA/RNA polymerases"/>
    <property type="match status" value="1"/>
</dbReference>
<protein>
    <submittedName>
        <fullName evidence="1">RNA-directed DNA polymerase, eukaryota, reverse transcriptase zinc-binding domain protein</fullName>
    </submittedName>
</protein>
<dbReference type="PANTHER" id="PTHR46890">
    <property type="entry name" value="NON-LTR RETROLELEMENT REVERSE TRANSCRIPTASE-LIKE PROTEIN-RELATED"/>
    <property type="match status" value="1"/>
</dbReference>
<keyword evidence="1" id="KW-0695">RNA-directed DNA polymerase</keyword>
<dbReference type="Proteomes" id="UP001151760">
    <property type="component" value="Unassembled WGS sequence"/>
</dbReference>
<evidence type="ECO:0000313" key="2">
    <source>
        <dbReference type="Proteomes" id="UP001151760"/>
    </source>
</evidence>